<dbReference type="Proteomes" id="UP000324748">
    <property type="component" value="Unassembled WGS sequence"/>
</dbReference>
<feature type="region of interest" description="Disordered" evidence="1">
    <location>
        <begin position="1"/>
        <end position="34"/>
    </location>
</feature>
<proteinExistence type="predicted"/>
<feature type="compositionally biased region" description="Polar residues" evidence="1">
    <location>
        <begin position="9"/>
        <end position="19"/>
    </location>
</feature>
<gene>
    <name evidence="2" type="ORF">PGT21_005538</name>
</gene>
<dbReference type="AlphaFoldDB" id="A0A5B0NB95"/>
<comment type="caution">
    <text evidence="2">The sequence shown here is derived from an EMBL/GenBank/DDBJ whole genome shotgun (WGS) entry which is preliminary data.</text>
</comment>
<dbReference type="EMBL" id="VSWC01000106">
    <property type="protein sequence ID" value="KAA1085390.1"/>
    <property type="molecule type" value="Genomic_DNA"/>
</dbReference>
<organism evidence="2 3">
    <name type="scientific">Puccinia graminis f. sp. tritici</name>
    <dbReference type="NCBI Taxonomy" id="56615"/>
    <lineage>
        <taxon>Eukaryota</taxon>
        <taxon>Fungi</taxon>
        <taxon>Dikarya</taxon>
        <taxon>Basidiomycota</taxon>
        <taxon>Pucciniomycotina</taxon>
        <taxon>Pucciniomycetes</taxon>
        <taxon>Pucciniales</taxon>
        <taxon>Pucciniaceae</taxon>
        <taxon>Puccinia</taxon>
    </lineage>
</organism>
<evidence type="ECO:0000313" key="3">
    <source>
        <dbReference type="Proteomes" id="UP000324748"/>
    </source>
</evidence>
<accession>A0A5B0NB95</accession>
<sequence length="52" mass="5669">MRFVDAITGESSGRNSSEAPYSPAWPAPFKTGKAPASRFQLWLDRKARKGSG</sequence>
<protein>
    <submittedName>
        <fullName evidence="2">Uncharacterized protein</fullName>
    </submittedName>
</protein>
<evidence type="ECO:0000256" key="1">
    <source>
        <dbReference type="SAM" id="MobiDB-lite"/>
    </source>
</evidence>
<feature type="non-terminal residue" evidence="2">
    <location>
        <position position="52"/>
    </location>
</feature>
<reference evidence="2 3" key="1">
    <citation type="submission" date="2019-05" db="EMBL/GenBank/DDBJ databases">
        <title>Emergence of the Ug99 lineage of the wheat stem rust pathogen through somatic hybridization.</title>
        <authorList>
            <person name="Li F."/>
            <person name="Upadhyaya N.M."/>
            <person name="Sperschneider J."/>
            <person name="Matny O."/>
            <person name="Nguyen-Phuc H."/>
            <person name="Mago R."/>
            <person name="Raley C."/>
            <person name="Miller M.E."/>
            <person name="Silverstein K.A.T."/>
            <person name="Henningsen E."/>
            <person name="Hirsch C.D."/>
            <person name="Visser B."/>
            <person name="Pretorius Z.A."/>
            <person name="Steffenson B.J."/>
            <person name="Schwessinger B."/>
            <person name="Dodds P.N."/>
            <person name="Figueroa M."/>
        </authorList>
    </citation>
    <scope>NUCLEOTIDE SEQUENCE [LARGE SCALE GENOMIC DNA]</scope>
    <source>
        <strain evidence="2">21-0</strain>
    </source>
</reference>
<name>A0A5B0NB95_PUCGR</name>
<keyword evidence="3" id="KW-1185">Reference proteome</keyword>
<evidence type="ECO:0000313" key="2">
    <source>
        <dbReference type="EMBL" id="KAA1085390.1"/>
    </source>
</evidence>